<name>A0A2S7INE8_9BACT</name>
<evidence type="ECO:0000313" key="2">
    <source>
        <dbReference type="Proteomes" id="UP000239590"/>
    </source>
</evidence>
<protein>
    <submittedName>
        <fullName evidence="1">Uncharacterized protein</fullName>
    </submittedName>
</protein>
<organism evidence="1 2">
    <name type="scientific">Siphonobacter curvatus</name>
    <dbReference type="NCBI Taxonomy" id="2094562"/>
    <lineage>
        <taxon>Bacteria</taxon>
        <taxon>Pseudomonadati</taxon>
        <taxon>Bacteroidota</taxon>
        <taxon>Cytophagia</taxon>
        <taxon>Cytophagales</taxon>
        <taxon>Cytophagaceae</taxon>
        <taxon>Siphonobacter</taxon>
    </lineage>
</organism>
<reference evidence="2" key="1">
    <citation type="submission" date="2018-02" db="EMBL/GenBank/DDBJ databases">
        <title>Genome sequencing of Solimonas sp. HR-BB.</title>
        <authorList>
            <person name="Lee Y."/>
            <person name="Jeon C.O."/>
        </authorList>
    </citation>
    <scope>NUCLEOTIDE SEQUENCE [LARGE SCALE GENOMIC DNA]</scope>
    <source>
        <strain evidence="2">HR-U</strain>
    </source>
</reference>
<keyword evidence="2" id="KW-1185">Reference proteome</keyword>
<gene>
    <name evidence="1" type="ORF">C5O19_06250</name>
</gene>
<proteinExistence type="predicted"/>
<evidence type="ECO:0000313" key="1">
    <source>
        <dbReference type="EMBL" id="PQA59252.1"/>
    </source>
</evidence>
<dbReference type="Proteomes" id="UP000239590">
    <property type="component" value="Unassembled WGS sequence"/>
</dbReference>
<dbReference type="OrthoDB" id="286404at2"/>
<dbReference type="AlphaFoldDB" id="A0A2S7INE8"/>
<sequence length="93" mass="9854">MKRLENQVAVITNGTQSAATTLAEILRNEGAKVLLVDEDKEALQEAMHRLGVGSGDDLGYTIGSSESGPSAYAQQAIERFGKVDLFIALSSLS</sequence>
<dbReference type="Gene3D" id="3.40.50.720">
    <property type="entry name" value="NAD(P)-binding Rossmann-like Domain"/>
    <property type="match status" value="1"/>
</dbReference>
<dbReference type="RefSeq" id="WP_104710604.1">
    <property type="nucleotide sequence ID" value="NZ_PTRA01000001.1"/>
</dbReference>
<dbReference type="EMBL" id="PTRA01000001">
    <property type="protein sequence ID" value="PQA59252.1"/>
    <property type="molecule type" value="Genomic_DNA"/>
</dbReference>
<comment type="caution">
    <text evidence="1">The sequence shown here is derived from an EMBL/GenBank/DDBJ whole genome shotgun (WGS) entry which is preliminary data.</text>
</comment>
<dbReference type="InterPro" id="IPR036291">
    <property type="entry name" value="NAD(P)-bd_dom_sf"/>
</dbReference>
<dbReference type="SUPFAM" id="SSF51735">
    <property type="entry name" value="NAD(P)-binding Rossmann-fold domains"/>
    <property type="match status" value="1"/>
</dbReference>
<accession>A0A2S7INE8</accession>